<proteinExistence type="predicted"/>
<accession>A0ABX1JV76</accession>
<organism evidence="1 2">
    <name type="scientific">Arthrobacter deserti</name>
    <dbReference type="NCBI Taxonomy" id="1742687"/>
    <lineage>
        <taxon>Bacteria</taxon>
        <taxon>Bacillati</taxon>
        <taxon>Actinomycetota</taxon>
        <taxon>Actinomycetes</taxon>
        <taxon>Micrococcales</taxon>
        <taxon>Micrococcaceae</taxon>
        <taxon>Arthrobacter</taxon>
    </lineage>
</organism>
<keyword evidence="2" id="KW-1185">Reference proteome</keyword>
<dbReference type="Proteomes" id="UP000523795">
    <property type="component" value="Unassembled WGS sequence"/>
</dbReference>
<protein>
    <submittedName>
        <fullName evidence="1">N-acyl homoserine lactonase family protein</fullName>
    </submittedName>
</protein>
<reference evidence="1 2" key="1">
    <citation type="submission" date="2020-04" db="EMBL/GenBank/DDBJ databases">
        <authorList>
            <person name="Liu S."/>
        </authorList>
    </citation>
    <scope>NUCLEOTIDE SEQUENCE [LARGE SCALE GENOMIC DNA]</scope>
    <source>
        <strain evidence="1 2">CGMCC 1.15091</strain>
    </source>
</reference>
<gene>
    <name evidence="1" type="ORF">HER39_19225</name>
</gene>
<evidence type="ECO:0000313" key="2">
    <source>
        <dbReference type="Proteomes" id="UP000523795"/>
    </source>
</evidence>
<comment type="caution">
    <text evidence="1">The sequence shown here is derived from an EMBL/GenBank/DDBJ whole genome shotgun (WGS) entry which is preliminary data.</text>
</comment>
<feature type="non-terminal residue" evidence="1">
    <location>
        <position position="44"/>
    </location>
</feature>
<dbReference type="EMBL" id="JAAZSR010000653">
    <property type="protein sequence ID" value="NKX52664.1"/>
    <property type="molecule type" value="Genomic_DNA"/>
</dbReference>
<name>A0ABX1JV76_9MICC</name>
<evidence type="ECO:0000313" key="1">
    <source>
        <dbReference type="EMBL" id="NKX52664.1"/>
    </source>
</evidence>
<feature type="non-terminal residue" evidence="1">
    <location>
        <position position="1"/>
    </location>
</feature>
<sequence>TIGPVILAADAAHFHEEVERDMLFQSMTDLPQSYRVLDWLRSQD</sequence>